<comment type="caution">
    <text evidence="2">The sequence shown here is derived from an EMBL/GenBank/DDBJ whole genome shotgun (WGS) entry which is preliminary data.</text>
</comment>
<dbReference type="RefSeq" id="WP_065610270.1">
    <property type="nucleotide sequence ID" value="NZ_CAWMPN010000008.1"/>
</dbReference>
<protein>
    <recommendedName>
        <fullName evidence="1">T6SS Phospholipase effector Tle1-like catalytic domain-containing protein</fullName>
    </recommendedName>
</protein>
<dbReference type="PANTHER" id="PTHR33840">
    <property type="match status" value="1"/>
</dbReference>
<dbReference type="Pfam" id="PF09994">
    <property type="entry name" value="T6SS_Tle1-like_cat"/>
    <property type="match status" value="1"/>
</dbReference>
<evidence type="ECO:0000313" key="3">
    <source>
        <dbReference type="Proteomes" id="UP000093523"/>
    </source>
</evidence>
<name>A0A1B9NZX4_ALILO</name>
<sequence length="600" mass="67998">MSDRCVPCEKENHWIELDFRDENNKSYKGIEITIEDAVGGVQTVRLKAGINVIENIASGLVKISMEAQALIDLVENRAMRNKSEVSSVIDSSRGELGGREKDTVKEYKHVTLGDLWGKGPEYQLPKEHDKGYLGNVSFFHNESYVIEIQDFTKQEIRFGVFFDGTGNNSFNADFGAQCADQGFVPDENEDICADLNEYSKKARGSYDNSITNIGRLFNEYKFESGKSYRIYMEGVGTNAQEEDDRFPDMGLGIGDLGVIAISNLASDKLVKLFIEKDLDSNLIHIVFDLFGFSRGAATARHFANEIHKKNNGLIHEKLQLNESSKVSINFIGLFDTVAAIGCMRDLLDTTDEYNHGVNLYLPKNIANKVIQITAHHECRDNFALNSVAPEHQEFALLGVHSDIGGGYRDLNDDVLIMKPYIQTYSRNDQFSVAHFRQIAEQRIDDAKKEFLSYVLSSNNFSENNITKIVMTSNHYKYKAILSMKREISPNLQLLAFKFMHKIGLEYNVPFSVDTLVLDGNLQKLYYYYESISNQSTELSGLSVINNIPTSLSSSILKQYVHCSDHWALDTGLYTMKPRINNNGERERKVWPHKKQEGYPF</sequence>
<gene>
    <name evidence="2" type="ORF">A6E04_07310</name>
</gene>
<proteinExistence type="predicted"/>
<organism evidence="2 3">
    <name type="scientific">Aliivibrio logei</name>
    <name type="common">Vibrio logei</name>
    <dbReference type="NCBI Taxonomy" id="688"/>
    <lineage>
        <taxon>Bacteria</taxon>
        <taxon>Pseudomonadati</taxon>
        <taxon>Pseudomonadota</taxon>
        <taxon>Gammaproteobacteria</taxon>
        <taxon>Vibrionales</taxon>
        <taxon>Vibrionaceae</taxon>
        <taxon>Aliivibrio</taxon>
    </lineage>
</organism>
<accession>A0A1B9NZX4</accession>
<evidence type="ECO:0000313" key="2">
    <source>
        <dbReference type="EMBL" id="OCH21666.1"/>
    </source>
</evidence>
<dbReference type="OrthoDB" id="4378831at2"/>
<dbReference type="Proteomes" id="UP000093523">
    <property type="component" value="Unassembled WGS sequence"/>
</dbReference>
<dbReference type="PANTHER" id="PTHR33840:SF1">
    <property type="entry name" value="TLE1 PHOSPHOLIPASE DOMAIN-CONTAINING PROTEIN"/>
    <property type="match status" value="1"/>
</dbReference>
<dbReference type="STRING" id="688.A6E04_07310"/>
<dbReference type="InterPro" id="IPR018712">
    <property type="entry name" value="Tle1-like_cat"/>
</dbReference>
<feature type="domain" description="T6SS Phospholipase effector Tle1-like catalytic" evidence="1">
    <location>
        <begin position="317"/>
        <end position="411"/>
    </location>
</feature>
<dbReference type="AlphaFoldDB" id="A0A1B9NZX4"/>
<evidence type="ECO:0000259" key="1">
    <source>
        <dbReference type="Pfam" id="PF09994"/>
    </source>
</evidence>
<reference evidence="2 3" key="1">
    <citation type="submission" date="2016-06" db="EMBL/GenBank/DDBJ databases">
        <authorList>
            <person name="Kjaerup R.B."/>
            <person name="Dalgaard T.S."/>
            <person name="Juul-Madsen H.R."/>
        </authorList>
    </citation>
    <scope>NUCLEOTIDE SEQUENCE [LARGE SCALE GENOMIC DNA]</scope>
    <source>
        <strain evidence="2 3">1S159</strain>
    </source>
</reference>
<dbReference type="EMBL" id="MAJU01000008">
    <property type="protein sequence ID" value="OCH21666.1"/>
    <property type="molecule type" value="Genomic_DNA"/>
</dbReference>